<keyword evidence="1" id="KW-0175">Coiled coil</keyword>
<dbReference type="RefSeq" id="WP_149847303.1">
    <property type="nucleotide sequence ID" value="NZ_VUOB01000001.1"/>
</dbReference>
<feature type="compositionally biased region" description="Pro residues" evidence="2">
    <location>
        <begin position="116"/>
        <end position="137"/>
    </location>
</feature>
<feature type="region of interest" description="Disordered" evidence="2">
    <location>
        <begin position="91"/>
        <end position="141"/>
    </location>
</feature>
<gene>
    <name evidence="4" type="ORF">F0L68_00195</name>
</gene>
<evidence type="ECO:0000256" key="2">
    <source>
        <dbReference type="SAM" id="MobiDB-lite"/>
    </source>
</evidence>
<feature type="coiled-coil region" evidence="1">
    <location>
        <begin position="144"/>
        <end position="171"/>
    </location>
</feature>
<protein>
    <submittedName>
        <fullName evidence="4">Alpha/beta hydrolase</fullName>
    </submittedName>
</protein>
<name>A0A5B2XV09_9PSEU</name>
<accession>A0A5B2XV09</accession>
<reference evidence="4 5" key="2">
    <citation type="submission" date="2019-09" db="EMBL/GenBank/DDBJ databases">
        <authorList>
            <person name="Jin C."/>
        </authorList>
    </citation>
    <scope>NUCLEOTIDE SEQUENCE [LARGE SCALE GENOMIC DNA]</scope>
    <source>
        <strain evidence="4 5">AN110305</strain>
    </source>
</reference>
<evidence type="ECO:0000259" key="3">
    <source>
        <dbReference type="Pfam" id="PF06259"/>
    </source>
</evidence>
<reference evidence="4 5" key="1">
    <citation type="submission" date="2019-09" db="EMBL/GenBank/DDBJ databases">
        <title>Goodfellowia gen. nov., a new genus of the Pseudonocardineae related to Actinoalloteichus, containing Goodfellowia coeruleoviolacea gen. nov., comb. nov. gen. nov., comb. nov.</title>
        <authorList>
            <person name="Labeda D."/>
        </authorList>
    </citation>
    <scope>NUCLEOTIDE SEQUENCE [LARGE SCALE GENOMIC DNA]</scope>
    <source>
        <strain evidence="4 5">AN110305</strain>
    </source>
</reference>
<dbReference type="Proteomes" id="UP000323454">
    <property type="component" value="Unassembled WGS sequence"/>
</dbReference>
<dbReference type="AlphaFoldDB" id="A0A5B2XV09"/>
<evidence type="ECO:0000313" key="5">
    <source>
        <dbReference type="Proteomes" id="UP000323454"/>
    </source>
</evidence>
<keyword evidence="4" id="KW-0378">Hydrolase</keyword>
<evidence type="ECO:0000313" key="4">
    <source>
        <dbReference type="EMBL" id="KAA2266995.1"/>
    </source>
</evidence>
<comment type="caution">
    <text evidence="4">The sequence shown here is derived from an EMBL/GenBank/DDBJ whole genome shotgun (WGS) entry which is preliminary data.</text>
</comment>
<dbReference type="InterPro" id="IPR010427">
    <property type="entry name" value="DUF1023"/>
</dbReference>
<dbReference type="GO" id="GO:0016787">
    <property type="term" value="F:hydrolase activity"/>
    <property type="evidence" value="ECO:0007669"/>
    <property type="project" value="UniProtKB-KW"/>
</dbReference>
<organism evidence="4 5">
    <name type="scientific">Solihabitans fulvus</name>
    <dbReference type="NCBI Taxonomy" id="1892852"/>
    <lineage>
        <taxon>Bacteria</taxon>
        <taxon>Bacillati</taxon>
        <taxon>Actinomycetota</taxon>
        <taxon>Actinomycetes</taxon>
        <taxon>Pseudonocardiales</taxon>
        <taxon>Pseudonocardiaceae</taxon>
        <taxon>Solihabitans</taxon>
    </lineage>
</organism>
<dbReference type="Pfam" id="PF06259">
    <property type="entry name" value="Abhydrolase_8"/>
    <property type="match status" value="1"/>
</dbReference>
<evidence type="ECO:0000256" key="1">
    <source>
        <dbReference type="SAM" id="Coils"/>
    </source>
</evidence>
<sequence length="545" mass="57752">MISVPDLRDAEPSIFTRDAQRWKDLASQVADRDKHLASLADWQGAASDAAKANLGEQRKKLADAAEQLGKIPPVLTAVGDRLDRAQQKLREATNTARDNGLDIQSDGTVKPAEFVPAPPGRDPSPPPMPGQPAPSSPPSAQQVAAQLTTTVQDLLREATSADEEAAAALRRLTAQATGFAVAPGDPTVTSASAAIPARGTAPAEVKKWWDSLNPQQQESLLFAHPDQIGALDGIPAVFRDRANRDVLGEQRSRLDEERIRLESKPNRSDDENRRLDDLKGKIGGLDAVADRLKTAPSSDHPQPYLLGISTDGNGRAIVAMGNPDTAANVATYVPGTKASLASCRGDLQRSDTTSRAAEKAGSPSTSVIAWIGYDAPQSIVPEAAEDKYADGAEKDLSRFQDGLRITHEGQPSHNTVVGHSYGTTVVGHTARDMTLNADDVVFVASPGVGVSDVRDLHLTGETPDQVAQHVHATVAQYDPINVSAGIHGPSPTNPSFGGTTFDSNPGEPGPWYKLGWNPGVHSQYWDDGNKALKNMGDVIAGKPTS</sequence>
<keyword evidence="5" id="KW-1185">Reference proteome</keyword>
<proteinExistence type="predicted"/>
<feature type="domain" description="DUF1023" evidence="3">
    <location>
        <begin position="312"/>
        <end position="459"/>
    </location>
</feature>
<dbReference type="OrthoDB" id="5969911at2"/>
<dbReference type="EMBL" id="VUOB01000001">
    <property type="protein sequence ID" value="KAA2266995.1"/>
    <property type="molecule type" value="Genomic_DNA"/>
</dbReference>